<organism evidence="1">
    <name type="scientific">Kwoniella pini CBS 10737</name>
    <dbReference type="NCBI Taxonomy" id="1296096"/>
    <lineage>
        <taxon>Eukaryota</taxon>
        <taxon>Fungi</taxon>
        <taxon>Dikarya</taxon>
        <taxon>Basidiomycota</taxon>
        <taxon>Agaricomycotina</taxon>
        <taxon>Tremellomycetes</taxon>
        <taxon>Tremellales</taxon>
        <taxon>Cryptococcaceae</taxon>
        <taxon>Kwoniella</taxon>
    </lineage>
</organism>
<reference evidence="1" key="3">
    <citation type="submission" date="2016-07" db="EMBL/GenBank/DDBJ databases">
        <title>Evolution of pathogenesis and genome organization in the Tremellales.</title>
        <authorList>
            <person name="Cuomo C."/>
            <person name="Litvintseva A."/>
            <person name="Heitman J."/>
            <person name="Chen Y."/>
            <person name="Sun S."/>
            <person name="Springer D."/>
            <person name="Dromer F."/>
            <person name="Young S."/>
            <person name="Zeng Q."/>
            <person name="Chapman S."/>
            <person name="Gujja S."/>
            <person name="Saif S."/>
            <person name="Birren B."/>
        </authorList>
    </citation>
    <scope>NUCLEOTIDE SEQUENCE</scope>
    <source>
        <strain evidence="1">CBS 10737</strain>
    </source>
</reference>
<evidence type="ECO:0000313" key="1">
    <source>
        <dbReference type="EMBL" id="OCF48507.1"/>
    </source>
</evidence>
<keyword evidence="3" id="KW-1185">Reference proteome</keyword>
<name>A0A1B9HYZ1_9TREE</name>
<evidence type="ECO:0000313" key="3">
    <source>
        <dbReference type="Proteomes" id="UP000094020"/>
    </source>
</evidence>
<dbReference type="EMBL" id="CP144528">
    <property type="protein sequence ID" value="WWC73202.1"/>
    <property type="molecule type" value="Genomic_DNA"/>
</dbReference>
<reference evidence="2" key="4">
    <citation type="submission" date="2024-02" db="EMBL/GenBank/DDBJ databases">
        <title>Comparative genomics of Cryptococcus and Kwoniella reveals pathogenesis evolution and contrasting modes of karyotype evolution via chromosome fusion or intercentromeric recombination.</title>
        <authorList>
            <person name="Coelho M.A."/>
            <person name="David-Palma M."/>
            <person name="Shea T."/>
            <person name="Bowers K."/>
            <person name="McGinley-Smith S."/>
            <person name="Mohammad A.W."/>
            <person name="Gnirke A."/>
            <person name="Yurkov A.M."/>
            <person name="Nowrousian M."/>
            <person name="Sun S."/>
            <person name="Cuomo C.A."/>
            <person name="Heitman J."/>
        </authorList>
    </citation>
    <scope>NUCLEOTIDE SEQUENCE</scope>
    <source>
        <strain evidence="2">CBS 10737</strain>
    </source>
</reference>
<dbReference type="Proteomes" id="UP000094020">
    <property type="component" value="Chromosome 10"/>
</dbReference>
<accession>A0A1B9HYZ1</accession>
<protein>
    <submittedName>
        <fullName evidence="1">Uncharacterized protein</fullName>
    </submittedName>
</protein>
<reference evidence="2" key="2">
    <citation type="submission" date="2013-07" db="EMBL/GenBank/DDBJ databases">
        <authorList>
            <consortium name="The Broad Institute Genome Sequencing Platform"/>
            <person name="Cuomo C."/>
            <person name="Litvintseva A."/>
            <person name="Chen Y."/>
            <person name="Heitman J."/>
            <person name="Sun S."/>
            <person name="Springer D."/>
            <person name="Dromer F."/>
            <person name="Young S.K."/>
            <person name="Zeng Q."/>
            <person name="Gargeya S."/>
            <person name="Fitzgerald M."/>
            <person name="Abouelleil A."/>
            <person name="Alvarado L."/>
            <person name="Berlin A.M."/>
            <person name="Chapman S.B."/>
            <person name="Dewar J."/>
            <person name="Goldberg J."/>
            <person name="Griggs A."/>
            <person name="Gujja S."/>
            <person name="Hansen M."/>
            <person name="Howarth C."/>
            <person name="Imamovic A."/>
            <person name="Larimer J."/>
            <person name="McCowan C."/>
            <person name="Murphy C."/>
            <person name="Pearson M."/>
            <person name="Priest M."/>
            <person name="Roberts A."/>
            <person name="Saif S."/>
            <person name="Shea T."/>
            <person name="Sykes S."/>
            <person name="Wortman J."/>
            <person name="Nusbaum C."/>
            <person name="Birren B."/>
        </authorList>
    </citation>
    <scope>NUCLEOTIDE SEQUENCE</scope>
    <source>
        <strain evidence="2">CBS 10737</strain>
    </source>
</reference>
<dbReference type="GeneID" id="30173655"/>
<gene>
    <name evidence="1" type="ORF">I206_05286</name>
    <name evidence="2" type="ORF">I206_107168</name>
</gene>
<dbReference type="AlphaFoldDB" id="A0A1B9HYZ1"/>
<reference evidence="1" key="1">
    <citation type="submission" date="2013-07" db="EMBL/GenBank/DDBJ databases">
        <title>The Genome Sequence of Cryptococcus pinus CBS10737.</title>
        <authorList>
            <consortium name="The Broad Institute Genome Sequencing Platform"/>
            <person name="Cuomo C."/>
            <person name="Litvintseva A."/>
            <person name="Chen Y."/>
            <person name="Heitman J."/>
            <person name="Sun S."/>
            <person name="Springer D."/>
            <person name="Dromer F."/>
            <person name="Young S.K."/>
            <person name="Zeng Q."/>
            <person name="Gargeya S."/>
            <person name="Fitzgerald M."/>
            <person name="Abouelleil A."/>
            <person name="Alvarado L."/>
            <person name="Berlin A.M."/>
            <person name="Chapman S.B."/>
            <person name="Dewar J."/>
            <person name="Goldberg J."/>
            <person name="Griggs A."/>
            <person name="Gujja S."/>
            <person name="Hansen M."/>
            <person name="Howarth C."/>
            <person name="Imamovic A."/>
            <person name="Larimer J."/>
            <person name="McCowan C."/>
            <person name="Murphy C."/>
            <person name="Pearson M."/>
            <person name="Priest M."/>
            <person name="Roberts A."/>
            <person name="Saif S."/>
            <person name="Shea T."/>
            <person name="Sykes S."/>
            <person name="Wortman J."/>
            <person name="Nusbaum C."/>
            <person name="Birren B."/>
        </authorList>
    </citation>
    <scope>NUCLEOTIDE SEQUENCE [LARGE SCALE GENOMIC DNA]</scope>
    <source>
        <strain evidence="1">CBS 10737</strain>
    </source>
</reference>
<dbReference type="EMBL" id="KI894013">
    <property type="protein sequence ID" value="OCF48507.1"/>
    <property type="molecule type" value="Genomic_DNA"/>
</dbReference>
<proteinExistence type="predicted"/>
<evidence type="ECO:0000313" key="2">
    <source>
        <dbReference type="EMBL" id="WWC73202.1"/>
    </source>
</evidence>
<dbReference type="KEGG" id="kpin:30173655"/>
<dbReference type="RefSeq" id="XP_019009726.1">
    <property type="nucleotide sequence ID" value="XM_019157008.1"/>
</dbReference>
<sequence length="213" mass="24154">MNSSIAKHLPGDPVFEGAPFVLRTAQPPHLGDHVTSRPQFSYREPLIGWSTYLASLGQHPLYFVEFSCPASYPSKESNTVTREEIIPDGLDKATQRRKQQLLNKLEACDAFLYELDLTLGILFRLEITGQLPSINPVPYPFDDEDFVMHAVRLGQGATEKNLTTLFVYATRVLLEMQDEKKTEEFKDLEERFGFGGYAICQVYGLTDWNAEDN</sequence>